<evidence type="ECO:0000313" key="4">
    <source>
        <dbReference type="EMBL" id="OUE07313.1"/>
    </source>
</evidence>
<dbReference type="EMBL" id="MDHJ01000001">
    <property type="protein sequence ID" value="OUE07313.1"/>
    <property type="molecule type" value="Genomic_DNA"/>
</dbReference>
<name>A0A251XPX4_9MICO</name>
<dbReference type="Gene3D" id="1.10.510.10">
    <property type="entry name" value="Transferase(Phosphotransferase) domain 1"/>
    <property type="match status" value="1"/>
</dbReference>
<keyword evidence="4" id="KW-0808">Transferase</keyword>
<protein>
    <submittedName>
        <fullName evidence="4">Serine/threonine-protein kinase PknB</fullName>
    </submittedName>
</protein>
<dbReference type="AlphaFoldDB" id="A0A251XPX4"/>
<evidence type="ECO:0000313" key="5">
    <source>
        <dbReference type="Proteomes" id="UP000195106"/>
    </source>
</evidence>
<dbReference type="InterPro" id="IPR005543">
    <property type="entry name" value="PASTA_dom"/>
</dbReference>
<dbReference type="PROSITE" id="PS51178">
    <property type="entry name" value="PASTA"/>
    <property type="match status" value="3"/>
</dbReference>
<feature type="region of interest" description="Disordered" evidence="1">
    <location>
        <begin position="314"/>
        <end position="371"/>
    </location>
</feature>
<keyword evidence="2" id="KW-0812">Transmembrane</keyword>
<evidence type="ECO:0000256" key="1">
    <source>
        <dbReference type="SAM" id="MobiDB-lite"/>
    </source>
</evidence>
<dbReference type="CDD" id="cd06577">
    <property type="entry name" value="PASTA_pknB"/>
    <property type="match status" value="3"/>
</dbReference>
<keyword evidence="2" id="KW-1133">Transmembrane helix</keyword>
<feature type="region of interest" description="Disordered" evidence="1">
    <location>
        <begin position="72"/>
        <end position="102"/>
    </location>
</feature>
<comment type="caution">
    <text evidence="4">The sequence shown here is derived from an EMBL/GenBank/DDBJ whole genome shotgun (WGS) entry which is preliminary data.</text>
</comment>
<feature type="transmembrane region" description="Helical" evidence="2">
    <location>
        <begin position="120"/>
        <end position="141"/>
    </location>
</feature>
<dbReference type="GO" id="GO:0016301">
    <property type="term" value="F:kinase activity"/>
    <property type="evidence" value="ECO:0007669"/>
    <property type="project" value="UniProtKB-KW"/>
</dbReference>
<accession>A0A251XPX4</accession>
<feature type="domain" description="PASTA" evidence="3">
    <location>
        <begin position="151"/>
        <end position="216"/>
    </location>
</feature>
<evidence type="ECO:0000256" key="2">
    <source>
        <dbReference type="SAM" id="Phobius"/>
    </source>
</evidence>
<proteinExistence type="predicted"/>
<dbReference type="Proteomes" id="UP000195106">
    <property type="component" value="Unassembled WGS sequence"/>
</dbReference>
<reference evidence="4 5" key="1">
    <citation type="submission" date="2016-08" db="EMBL/GenBank/DDBJ databases">
        <title>Genome sequence of Clavibacter michiganensis spp. strain CASJ009.</title>
        <authorList>
            <person name="Thapa S.P."/>
            <person name="Coaker G."/>
        </authorList>
    </citation>
    <scope>NUCLEOTIDE SEQUENCE [LARGE SCALE GENOMIC DNA]</scope>
    <source>
        <strain evidence="4">CASJ009</strain>
    </source>
</reference>
<feature type="compositionally biased region" description="Pro residues" evidence="1">
    <location>
        <begin position="355"/>
        <end position="365"/>
    </location>
</feature>
<organism evidence="4 5">
    <name type="scientific">Clavibacter michiganensis</name>
    <dbReference type="NCBI Taxonomy" id="28447"/>
    <lineage>
        <taxon>Bacteria</taxon>
        <taxon>Bacillati</taxon>
        <taxon>Actinomycetota</taxon>
        <taxon>Actinomycetes</taxon>
        <taxon>Micrococcales</taxon>
        <taxon>Microbacteriaceae</taxon>
        <taxon>Clavibacter</taxon>
    </lineage>
</organism>
<keyword evidence="4" id="KW-0418">Kinase</keyword>
<keyword evidence="2" id="KW-0472">Membrane</keyword>
<dbReference type="Pfam" id="PF03793">
    <property type="entry name" value="PASTA"/>
    <property type="match status" value="3"/>
</dbReference>
<dbReference type="SMART" id="SM00740">
    <property type="entry name" value="PASTA"/>
    <property type="match status" value="3"/>
</dbReference>
<dbReference type="Gene3D" id="3.30.10.20">
    <property type="match status" value="3"/>
</dbReference>
<gene>
    <name evidence="4" type="primary">pknB</name>
    <name evidence="4" type="ORF">CMsap09_00090</name>
</gene>
<evidence type="ECO:0000259" key="3">
    <source>
        <dbReference type="PROSITE" id="PS51178"/>
    </source>
</evidence>
<feature type="domain" description="PASTA" evidence="3">
    <location>
        <begin position="217"/>
        <end position="284"/>
    </location>
</feature>
<sequence>MLTGQAPFRADTAVAVAYQHVSETPVAPSAVQEHVSPQLDQVVLQAMAKDRYARFQTAGEFRADLDRAAEGTLAPREAPTNDVGATLFGSPAGPSSSQQALRQLGVDDDRTVRTQSRPPVPWIWAGVTVVVVILIAVVIWVTNLSTIGPPDISPTVPDVAGSTYASAAAALEEADLVPLERDEASTTVEEGLVLRTNPDPGENVASKTEIDVFVSSGPPEVQVPNLANMDEGTATGNLEAAGLTVGEVVRESSPTVPDGVVLRTEPAATEQADQGSAVKLVLSNGRVALPDVIGQPLADAQKLLESSELVVTTRRDPSCGRADGSPVNQQSVPPGDVAQRSTVSLTYCTGAPRSTPAPTPTPTPTPTTARG</sequence>
<feature type="domain" description="PASTA" evidence="3">
    <location>
        <begin position="285"/>
        <end position="349"/>
    </location>
</feature>